<dbReference type="OrthoDB" id="18709at2157"/>
<protein>
    <submittedName>
        <fullName evidence="4">FucA protein</fullName>
        <ecNumber evidence="4">4.1.2.17</ecNumber>
    </submittedName>
</protein>
<dbReference type="UniPathway" id="UPA00071"/>
<dbReference type="SUPFAM" id="SSF53639">
    <property type="entry name" value="AraD/HMP-PK domain-like"/>
    <property type="match status" value="1"/>
</dbReference>
<dbReference type="HOGENOM" id="CLU_006033_3_1_2"/>
<dbReference type="SMART" id="SM01007">
    <property type="entry name" value="Aldolase_II"/>
    <property type="match status" value="1"/>
</dbReference>
<sequence>MNEQSARVKLAEICKLLYDRNLTVSAGGNMSLRLNEKEFIITPTGRNKGMLRPDEMVLMNIGGKVLSDGKPSIERTFHIAFYKANPDTNSVIHCHPLYCTSLAVKGEKIRSSLTPEGVLLLGDVPLVGYFTPGSKKLADAVAENTSCKAILMARHGAITQGRTIEEAFNRMEELEFQAKLQMLTAGADELPLSEIKKLEKM</sequence>
<name>A0A0A7LHJ3_9ARCH</name>
<dbReference type="InterPro" id="IPR050197">
    <property type="entry name" value="Aldolase_class_II_sugar_metab"/>
</dbReference>
<dbReference type="RefSeq" id="WP_048112948.1">
    <property type="nucleotide sequence ID" value="NZ_CP010070.1"/>
</dbReference>
<dbReference type="Pfam" id="PF00596">
    <property type="entry name" value="Aldolase_II"/>
    <property type="match status" value="1"/>
</dbReference>
<dbReference type="GO" id="GO:0008738">
    <property type="term" value="F:L-fuculose-phosphate aldolase activity"/>
    <property type="evidence" value="ECO:0007669"/>
    <property type="project" value="UniProtKB-EC"/>
</dbReference>
<dbReference type="Gene3D" id="3.40.225.10">
    <property type="entry name" value="Class II aldolase/adducin N-terminal domain"/>
    <property type="match status" value="1"/>
</dbReference>
<dbReference type="KEGG" id="mear:Mpt1_c11240"/>
<keyword evidence="5" id="KW-1185">Reference proteome</keyword>
<dbReference type="PANTHER" id="PTHR22789:SF0">
    <property type="entry name" value="3-OXO-TETRONATE 4-PHOSPHATE DECARBOXYLASE-RELATED"/>
    <property type="match status" value="1"/>
</dbReference>
<dbReference type="EC" id="4.1.2.17" evidence="4"/>
<evidence type="ECO:0000313" key="5">
    <source>
        <dbReference type="Proteomes" id="UP000030787"/>
    </source>
</evidence>
<accession>A0A0A7LHJ3</accession>
<dbReference type="PANTHER" id="PTHR22789">
    <property type="entry name" value="FUCULOSE PHOSPHATE ALDOLASE"/>
    <property type="match status" value="1"/>
</dbReference>
<dbReference type="EMBL" id="CP010070">
    <property type="protein sequence ID" value="AIZ56986.1"/>
    <property type="molecule type" value="Genomic_DNA"/>
</dbReference>
<keyword evidence="2 4" id="KW-0456">Lyase</keyword>
<feature type="domain" description="Class II aldolase/adducin N-terminal" evidence="3">
    <location>
        <begin position="8"/>
        <end position="182"/>
    </location>
</feature>
<evidence type="ECO:0000313" key="4">
    <source>
        <dbReference type="EMBL" id="AIZ56986.1"/>
    </source>
</evidence>
<dbReference type="InterPro" id="IPR036409">
    <property type="entry name" value="Aldolase_II/adducin_N_sf"/>
</dbReference>
<dbReference type="AlphaFoldDB" id="A0A0A7LHJ3"/>
<evidence type="ECO:0000256" key="1">
    <source>
        <dbReference type="ARBA" id="ARBA00022723"/>
    </source>
</evidence>
<proteinExistence type="predicted"/>
<evidence type="ECO:0000259" key="3">
    <source>
        <dbReference type="SMART" id="SM01007"/>
    </source>
</evidence>
<dbReference type="GO" id="GO:0019323">
    <property type="term" value="P:pentose catabolic process"/>
    <property type="evidence" value="ECO:0007669"/>
    <property type="project" value="TreeGrafter"/>
</dbReference>
<reference evidence="4 5" key="1">
    <citation type="journal article" date="2014" name="Appl. Environ. Microbiol.">
        <title>Comparative Genome Analysis of 'Candidatus Methanoplasma termitum' Indicates a New Mode of Energy Metabolism in the Seventh Order of Methanogens.</title>
        <authorList>
            <person name="Lang K."/>
            <person name="Schuldes J."/>
            <person name="Klingl A."/>
            <person name="Poehlein A."/>
            <person name="Daniel R."/>
            <person name="Brune A."/>
        </authorList>
    </citation>
    <scope>NUCLEOTIDE SEQUENCE [LARGE SCALE GENOMIC DNA]</scope>
    <source>
        <strain evidence="5">Mpt1</strain>
    </source>
</reference>
<dbReference type="GO" id="GO:0005829">
    <property type="term" value="C:cytosol"/>
    <property type="evidence" value="ECO:0007669"/>
    <property type="project" value="TreeGrafter"/>
</dbReference>
<dbReference type="GO" id="GO:0046872">
    <property type="term" value="F:metal ion binding"/>
    <property type="evidence" value="ECO:0007669"/>
    <property type="project" value="UniProtKB-KW"/>
</dbReference>
<dbReference type="InterPro" id="IPR001303">
    <property type="entry name" value="Aldolase_II/adducin_N"/>
</dbReference>
<dbReference type="Proteomes" id="UP000030787">
    <property type="component" value="Chromosome"/>
</dbReference>
<evidence type="ECO:0000256" key="2">
    <source>
        <dbReference type="ARBA" id="ARBA00023239"/>
    </source>
</evidence>
<dbReference type="GeneID" id="24818786"/>
<gene>
    <name evidence="4" type="primary">fucA</name>
    <name evidence="4" type="ORF">Mpt1_c11240</name>
</gene>
<dbReference type="STRING" id="1577791.Mpt1_c11240"/>
<organism evidence="4 5">
    <name type="scientific">Candidatus Methanoplasma termitum</name>
    <dbReference type="NCBI Taxonomy" id="1577791"/>
    <lineage>
        <taxon>Archaea</taxon>
        <taxon>Methanobacteriati</taxon>
        <taxon>Thermoplasmatota</taxon>
        <taxon>Thermoplasmata</taxon>
        <taxon>Methanomassiliicoccales</taxon>
        <taxon>Methanomassiliicoccaceae</taxon>
        <taxon>Candidatus Methanoplasma</taxon>
    </lineage>
</organism>
<keyword evidence="1" id="KW-0479">Metal-binding</keyword>